<evidence type="ECO:0000313" key="1">
    <source>
        <dbReference type="Proteomes" id="UP000887565"/>
    </source>
</evidence>
<proteinExistence type="predicted"/>
<evidence type="ECO:0000313" key="2">
    <source>
        <dbReference type="WBParaSite" id="nRc.2.0.1.t34852-RA"/>
    </source>
</evidence>
<name>A0A915K7Z1_ROMCU</name>
<dbReference type="WBParaSite" id="nRc.2.0.1.t34852-RA">
    <property type="protein sequence ID" value="nRc.2.0.1.t34852-RA"/>
    <property type="gene ID" value="nRc.2.0.1.g34852"/>
</dbReference>
<dbReference type="AlphaFoldDB" id="A0A915K7Z1"/>
<sequence>MEPEETPISKTDVKNGKSYLDALCCIGKALQSTILWSIFVSLTSRVYDDKTIDYHFSFRQRLGRIKGNNDWMIFDQCMARYSLYYDTWQVMSFNASMSIFILLASQAPHVAFI</sequence>
<reference evidence="2" key="1">
    <citation type="submission" date="2022-11" db="UniProtKB">
        <authorList>
            <consortium name="WormBaseParasite"/>
        </authorList>
    </citation>
    <scope>IDENTIFICATION</scope>
</reference>
<organism evidence="1 2">
    <name type="scientific">Romanomermis culicivorax</name>
    <name type="common">Nematode worm</name>
    <dbReference type="NCBI Taxonomy" id="13658"/>
    <lineage>
        <taxon>Eukaryota</taxon>
        <taxon>Metazoa</taxon>
        <taxon>Ecdysozoa</taxon>
        <taxon>Nematoda</taxon>
        <taxon>Enoplea</taxon>
        <taxon>Dorylaimia</taxon>
        <taxon>Mermithida</taxon>
        <taxon>Mermithoidea</taxon>
        <taxon>Mermithidae</taxon>
        <taxon>Romanomermis</taxon>
    </lineage>
</organism>
<accession>A0A915K7Z1</accession>
<protein>
    <submittedName>
        <fullName evidence="2">Uncharacterized protein</fullName>
    </submittedName>
</protein>
<dbReference type="Proteomes" id="UP000887565">
    <property type="component" value="Unplaced"/>
</dbReference>
<keyword evidence="1" id="KW-1185">Reference proteome</keyword>